<accession>A0AAD6HLZ3</accession>
<evidence type="ECO:0000313" key="2">
    <source>
        <dbReference type="Proteomes" id="UP001215712"/>
    </source>
</evidence>
<dbReference type="AlphaFoldDB" id="A0AAD6HLZ3"/>
<dbReference type="Proteomes" id="UP001215712">
    <property type="component" value="Unassembled WGS sequence"/>
</dbReference>
<proteinExistence type="predicted"/>
<evidence type="ECO:0000313" key="1">
    <source>
        <dbReference type="EMBL" id="KAJ5727236.1"/>
    </source>
</evidence>
<reference evidence="1" key="1">
    <citation type="journal article" date="2023" name="IMA Fungus">
        <title>Comparative genomic study of the Penicillium genus elucidates a diverse pangenome and 15 lateral gene transfer events.</title>
        <authorList>
            <person name="Petersen C."/>
            <person name="Sorensen T."/>
            <person name="Nielsen M.R."/>
            <person name="Sondergaard T.E."/>
            <person name="Sorensen J.L."/>
            <person name="Fitzpatrick D.A."/>
            <person name="Frisvad J.C."/>
            <person name="Nielsen K.L."/>
        </authorList>
    </citation>
    <scope>NUCLEOTIDE SEQUENCE</scope>
    <source>
        <strain evidence="1">IBT 17514</strain>
    </source>
</reference>
<name>A0AAD6HLZ3_9EURO</name>
<protein>
    <submittedName>
        <fullName evidence="1">Uncharacterized protein</fullName>
    </submittedName>
</protein>
<gene>
    <name evidence="1" type="ORF">N7493_005056</name>
</gene>
<keyword evidence="2" id="KW-1185">Reference proteome</keyword>
<dbReference type="EMBL" id="JAQJAN010000006">
    <property type="protein sequence ID" value="KAJ5727236.1"/>
    <property type="molecule type" value="Genomic_DNA"/>
</dbReference>
<sequence>MAFDLGTASVHASRGLEEPSHDVLPELLLAVLAIGLLLEISMQLSSQTLNPPAKGHYSSENSSEV</sequence>
<reference evidence="1" key="2">
    <citation type="submission" date="2023-01" db="EMBL/GenBank/DDBJ databases">
        <authorList>
            <person name="Petersen C."/>
        </authorList>
    </citation>
    <scope>NUCLEOTIDE SEQUENCE</scope>
    <source>
        <strain evidence="1">IBT 17514</strain>
    </source>
</reference>
<comment type="caution">
    <text evidence="1">The sequence shown here is derived from an EMBL/GenBank/DDBJ whole genome shotgun (WGS) entry which is preliminary data.</text>
</comment>
<organism evidence="1 2">
    <name type="scientific">Penicillium malachiteum</name>
    <dbReference type="NCBI Taxonomy" id="1324776"/>
    <lineage>
        <taxon>Eukaryota</taxon>
        <taxon>Fungi</taxon>
        <taxon>Dikarya</taxon>
        <taxon>Ascomycota</taxon>
        <taxon>Pezizomycotina</taxon>
        <taxon>Eurotiomycetes</taxon>
        <taxon>Eurotiomycetidae</taxon>
        <taxon>Eurotiales</taxon>
        <taxon>Aspergillaceae</taxon>
        <taxon>Penicillium</taxon>
    </lineage>
</organism>